<dbReference type="Pfam" id="PF01522">
    <property type="entry name" value="Polysacc_deac_1"/>
    <property type="match status" value="1"/>
</dbReference>
<protein>
    <submittedName>
        <fullName evidence="2">Polysaccharide deacetylase family protein</fullName>
    </submittedName>
</protein>
<accession>A0A345BVL8</accession>
<dbReference type="InterPro" id="IPR050248">
    <property type="entry name" value="Polysacc_deacetylase_ArnD"/>
</dbReference>
<evidence type="ECO:0000313" key="2">
    <source>
        <dbReference type="EMBL" id="AXF54999.1"/>
    </source>
</evidence>
<gene>
    <name evidence="2" type="ORF">DT065_02540</name>
</gene>
<sequence>MENKMTWFFMLQLLMAIWITGCHGYGGDPGSIHDTQHMNEQQPEDQLLDEHELDTIHYETTPEMSGGAESEVRNPNPVSNAELHNAFPDIVTLQGPVDEKSVALTFDDGPDDYITPAVLDKLEEYDIEATFFLVGERVKAHPEVVQRILEEGHVIANHSWDHPEFPKISDEEAEEQMKRTETAIHDITGEEVRLFRPPYGAQNENHVRIMDALGYSNIIWSQDSLDWKDLEVGEVADNILSDITYGAIILQHSAGMEGDDGLLRTVEALDKVIPELQDDNVEFVTVDELLDVSAYR</sequence>
<name>A0A345BVL8_9BACI</name>
<dbReference type="Gene3D" id="3.20.20.370">
    <property type="entry name" value="Glycoside hydrolase/deacetylase"/>
    <property type="match status" value="1"/>
</dbReference>
<dbReference type="SUPFAM" id="SSF88713">
    <property type="entry name" value="Glycoside hydrolase/deacetylase"/>
    <property type="match status" value="1"/>
</dbReference>
<dbReference type="InterPro" id="IPR011330">
    <property type="entry name" value="Glyco_hydro/deAcase_b/a-brl"/>
</dbReference>
<dbReference type="PROSITE" id="PS51257">
    <property type="entry name" value="PROKAR_LIPOPROTEIN"/>
    <property type="match status" value="1"/>
</dbReference>
<organism evidence="2 3">
    <name type="scientific">Salicibibacter kimchii</name>
    <dbReference type="NCBI Taxonomy" id="2099786"/>
    <lineage>
        <taxon>Bacteria</taxon>
        <taxon>Bacillati</taxon>
        <taxon>Bacillota</taxon>
        <taxon>Bacilli</taxon>
        <taxon>Bacillales</taxon>
        <taxon>Bacillaceae</taxon>
        <taxon>Salicibibacter</taxon>
    </lineage>
</organism>
<dbReference type="AlphaFoldDB" id="A0A345BVL8"/>
<dbReference type="InterPro" id="IPR002509">
    <property type="entry name" value="NODB_dom"/>
</dbReference>
<evidence type="ECO:0000313" key="3">
    <source>
        <dbReference type="Proteomes" id="UP000252100"/>
    </source>
</evidence>
<dbReference type="RefSeq" id="WP_114370578.1">
    <property type="nucleotide sequence ID" value="NZ_CP031092.1"/>
</dbReference>
<keyword evidence="3" id="KW-1185">Reference proteome</keyword>
<dbReference type="CDD" id="cd10917">
    <property type="entry name" value="CE4_NodB_like_6s_7s"/>
    <property type="match status" value="1"/>
</dbReference>
<dbReference type="KEGG" id="rue:DT065_02540"/>
<proteinExistence type="predicted"/>
<dbReference type="PANTHER" id="PTHR10587">
    <property type="entry name" value="GLYCOSYL TRANSFERASE-RELATED"/>
    <property type="match status" value="1"/>
</dbReference>
<reference evidence="2 3" key="1">
    <citation type="journal article" date="2018" name="J. Microbiol.">
        <title>Salicibibacter kimchii gen. nov., sp. nov., a moderately halophilic and alkalitolerant bacterium in the family Bacillaceae, isolated from kimchi.</title>
        <authorList>
            <person name="Jang J.Y."/>
            <person name="Oh Y.J."/>
            <person name="Lim S.K."/>
            <person name="Park H.K."/>
            <person name="Lee C."/>
            <person name="Kim J.Y."/>
            <person name="Lee M.A."/>
            <person name="Choi H.J."/>
        </authorList>
    </citation>
    <scope>NUCLEOTIDE SEQUENCE [LARGE SCALE GENOMIC DNA]</scope>
    <source>
        <strain evidence="2 3">NKC1-1</strain>
    </source>
</reference>
<feature type="domain" description="NodB homology" evidence="1">
    <location>
        <begin position="100"/>
        <end position="284"/>
    </location>
</feature>
<evidence type="ECO:0000259" key="1">
    <source>
        <dbReference type="PROSITE" id="PS51677"/>
    </source>
</evidence>
<dbReference type="EMBL" id="CP031092">
    <property type="protein sequence ID" value="AXF54999.1"/>
    <property type="molecule type" value="Genomic_DNA"/>
</dbReference>
<dbReference type="GO" id="GO:0005975">
    <property type="term" value="P:carbohydrate metabolic process"/>
    <property type="evidence" value="ECO:0007669"/>
    <property type="project" value="InterPro"/>
</dbReference>
<dbReference type="PROSITE" id="PS51677">
    <property type="entry name" value="NODB"/>
    <property type="match status" value="1"/>
</dbReference>
<dbReference type="GO" id="GO:0016810">
    <property type="term" value="F:hydrolase activity, acting on carbon-nitrogen (but not peptide) bonds"/>
    <property type="evidence" value="ECO:0007669"/>
    <property type="project" value="InterPro"/>
</dbReference>
<dbReference type="Proteomes" id="UP000252100">
    <property type="component" value="Chromosome"/>
</dbReference>